<dbReference type="Pfam" id="PF00440">
    <property type="entry name" value="TetR_N"/>
    <property type="match status" value="1"/>
</dbReference>
<evidence type="ECO:0000259" key="3">
    <source>
        <dbReference type="PROSITE" id="PS50977"/>
    </source>
</evidence>
<dbReference type="InterPro" id="IPR001647">
    <property type="entry name" value="HTH_TetR"/>
</dbReference>
<dbReference type="InterPro" id="IPR009057">
    <property type="entry name" value="Homeodomain-like_sf"/>
</dbReference>
<gene>
    <name evidence="4" type="ORF">PYV00_09720</name>
</gene>
<feature type="domain" description="HTH tetR-type" evidence="3">
    <location>
        <begin position="21"/>
        <end position="81"/>
    </location>
</feature>
<organism evidence="4 5">
    <name type="scientific">Novosphingobium album</name>
    <name type="common">ex Liu et al. 2023</name>
    <dbReference type="NCBI Taxonomy" id="3031130"/>
    <lineage>
        <taxon>Bacteria</taxon>
        <taxon>Pseudomonadati</taxon>
        <taxon>Pseudomonadota</taxon>
        <taxon>Alphaproteobacteria</taxon>
        <taxon>Sphingomonadales</taxon>
        <taxon>Sphingomonadaceae</taxon>
        <taxon>Novosphingobium</taxon>
    </lineage>
</organism>
<evidence type="ECO:0000256" key="2">
    <source>
        <dbReference type="PROSITE-ProRule" id="PRU00335"/>
    </source>
</evidence>
<dbReference type="SUPFAM" id="SSF48498">
    <property type="entry name" value="Tetracyclin repressor-like, C-terminal domain"/>
    <property type="match status" value="1"/>
</dbReference>
<reference evidence="4 5" key="1">
    <citation type="submission" date="2023-03" db="EMBL/GenBank/DDBJ databases">
        <title>NovoSphingobium album sp. nov. isolated from polycyclic aromatic hydrocarbons- and heavy-metal polluted soil.</title>
        <authorList>
            <person name="Liu Z."/>
            <person name="Wang K."/>
        </authorList>
    </citation>
    <scope>NUCLEOTIDE SEQUENCE [LARGE SCALE GENOMIC DNA]</scope>
    <source>
        <strain evidence="4 5">H3SJ31-1</strain>
    </source>
</reference>
<comment type="caution">
    <text evidence="4">The sequence shown here is derived from an EMBL/GenBank/DDBJ whole genome shotgun (WGS) entry which is preliminary data.</text>
</comment>
<dbReference type="EMBL" id="JARESE010000028">
    <property type="protein sequence ID" value="MDE8651996.1"/>
    <property type="molecule type" value="Genomic_DNA"/>
</dbReference>
<evidence type="ECO:0000313" key="5">
    <source>
        <dbReference type="Proteomes" id="UP001216253"/>
    </source>
</evidence>
<accession>A0ABT5WPL3</accession>
<evidence type="ECO:0000256" key="1">
    <source>
        <dbReference type="ARBA" id="ARBA00023125"/>
    </source>
</evidence>
<evidence type="ECO:0000313" key="4">
    <source>
        <dbReference type="EMBL" id="MDE8651996.1"/>
    </source>
</evidence>
<dbReference type="Gene3D" id="1.10.357.10">
    <property type="entry name" value="Tetracycline Repressor, domain 2"/>
    <property type="match status" value="1"/>
</dbReference>
<keyword evidence="5" id="KW-1185">Reference proteome</keyword>
<proteinExistence type="predicted"/>
<feature type="DNA-binding region" description="H-T-H motif" evidence="2">
    <location>
        <begin position="44"/>
        <end position="63"/>
    </location>
</feature>
<dbReference type="SUPFAM" id="SSF46689">
    <property type="entry name" value="Homeodomain-like"/>
    <property type="match status" value="1"/>
</dbReference>
<sequence>MSNKEVSDIAPAPRRPDARAIRSKEALRQSLRALMAERPFKQITIKDITSHAGVSYPVFFRQFRNIEDIFNDIAVSEVDAMLEFAMLSFHEGDASSEQMCRYLMDNRVIWQSLFAAGASPTMRERFARRGIETARTFGQRRPEMPLELAATIVSGAIFEALGWWLRQPDDFPIATIQHVLDTFVIEPANHRLALLIARELG</sequence>
<dbReference type="InterPro" id="IPR036271">
    <property type="entry name" value="Tet_transcr_reg_TetR-rel_C_sf"/>
</dbReference>
<name>A0ABT5WPL3_9SPHN</name>
<keyword evidence="1 2" id="KW-0238">DNA-binding</keyword>
<protein>
    <submittedName>
        <fullName evidence="4">Helix-turn-helix domain containing protein</fullName>
    </submittedName>
</protein>
<dbReference type="Proteomes" id="UP001216253">
    <property type="component" value="Unassembled WGS sequence"/>
</dbReference>
<dbReference type="PROSITE" id="PS50977">
    <property type="entry name" value="HTH_TETR_2"/>
    <property type="match status" value="1"/>
</dbReference>
<dbReference type="RefSeq" id="WP_275228069.1">
    <property type="nucleotide sequence ID" value="NZ_JARESE010000028.1"/>
</dbReference>